<dbReference type="PANTHER" id="PTHR10340">
    <property type="entry name" value="SPHINGOMYELIN PHOSPHODIESTERASE"/>
    <property type="match status" value="1"/>
</dbReference>
<dbReference type="SUPFAM" id="SSF56300">
    <property type="entry name" value="Metallo-dependent phosphatases"/>
    <property type="match status" value="1"/>
</dbReference>
<dbReference type="InterPro" id="IPR045473">
    <property type="entry name" value="ASM_C"/>
</dbReference>
<name>A0A0M6Y864_9HYPH</name>
<keyword evidence="10" id="KW-1185">Reference proteome</keyword>
<evidence type="ECO:0000256" key="4">
    <source>
        <dbReference type="ARBA" id="ARBA00022801"/>
    </source>
</evidence>
<evidence type="ECO:0000256" key="1">
    <source>
        <dbReference type="ARBA" id="ARBA00004613"/>
    </source>
</evidence>
<dbReference type="GO" id="GO:0016787">
    <property type="term" value="F:hydrolase activity"/>
    <property type="evidence" value="ECO:0007669"/>
    <property type="project" value="UniProtKB-KW"/>
</dbReference>
<proteinExistence type="inferred from homology"/>
<feature type="domain" description="Sphingomyelin phosphodiesterase C-terminal" evidence="8">
    <location>
        <begin position="348"/>
        <end position="423"/>
    </location>
</feature>
<dbReference type="InterPro" id="IPR004843">
    <property type="entry name" value="Calcineurin-like_PHP"/>
</dbReference>
<keyword evidence="4" id="KW-0378">Hydrolase</keyword>
<comment type="subcellular location">
    <subcellularLocation>
        <location evidence="1">Secreted</location>
    </subcellularLocation>
</comment>
<reference evidence="10" key="1">
    <citation type="submission" date="2015-07" db="EMBL/GenBank/DDBJ databases">
        <authorList>
            <person name="Rodrigo-Torres Lidia"/>
            <person name="Arahal R.David."/>
        </authorList>
    </citation>
    <scope>NUCLEOTIDE SEQUENCE [LARGE SCALE GENOMIC DNA]</scope>
    <source>
        <strain evidence="10">CECT 4801</strain>
    </source>
</reference>
<feature type="domain" description="Calcineurin-like phosphoesterase" evidence="7">
    <location>
        <begin position="40"/>
        <end position="325"/>
    </location>
</feature>
<feature type="signal peptide" evidence="6">
    <location>
        <begin position="1"/>
        <end position="24"/>
    </location>
</feature>
<keyword evidence="3" id="KW-0964">Secreted</keyword>
<dbReference type="Gene3D" id="3.60.21.10">
    <property type="match status" value="1"/>
</dbReference>
<keyword evidence="5" id="KW-0325">Glycoprotein</keyword>
<dbReference type="RefSeq" id="WP_055659151.1">
    <property type="nucleotide sequence ID" value="NZ_CXST01000002.1"/>
</dbReference>
<comment type="similarity">
    <text evidence="2">Belongs to the acid sphingomyelinase family.</text>
</comment>
<dbReference type="PANTHER" id="PTHR10340:SF57">
    <property type="entry name" value="METALLOPHOS DOMAIN-CONTAINING PROTEIN"/>
    <property type="match status" value="1"/>
</dbReference>
<dbReference type="InterPro" id="IPR029052">
    <property type="entry name" value="Metallo-depent_PP-like"/>
</dbReference>
<keyword evidence="6" id="KW-0732">Signal</keyword>
<dbReference type="Proteomes" id="UP000048926">
    <property type="component" value="Unassembled WGS sequence"/>
</dbReference>
<evidence type="ECO:0000313" key="9">
    <source>
        <dbReference type="EMBL" id="CTQ45868.1"/>
    </source>
</evidence>
<evidence type="ECO:0000313" key="10">
    <source>
        <dbReference type="Proteomes" id="UP000048926"/>
    </source>
</evidence>
<organism evidence="9 10">
    <name type="scientific">Roseibium aggregatum</name>
    <dbReference type="NCBI Taxonomy" id="187304"/>
    <lineage>
        <taxon>Bacteria</taxon>
        <taxon>Pseudomonadati</taxon>
        <taxon>Pseudomonadota</taxon>
        <taxon>Alphaproteobacteria</taxon>
        <taxon>Hyphomicrobiales</taxon>
        <taxon>Stappiaceae</taxon>
        <taxon>Roseibium</taxon>
    </lineage>
</organism>
<feature type="chain" id="PRO_5005807697" evidence="6">
    <location>
        <begin position="25"/>
        <end position="470"/>
    </location>
</feature>
<evidence type="ECO:0000256" key="2">
    <source>
        <dbReference type="ARBA" id="ARBA00008234"/>
    </source>
</evidence>
<evidence type="ECO:0000256" key="5">
    <source>
        <dbReference type="ARBA" id="ARBA00023180"/>
    </source>
</evidence>
<dbReference type="GO" id="GO:0005576">
    <property type="term" value="C:extracellular region"/>
    <property type="evidence" value="ECO:0007669"/>
    <property type="project" value="UniProtKB-SubCell"/>
</dbReference>
<evidence type="ECO:0000256" key="6">
    <source>
        <dbReference type="SAM" id="SignalP"/>
    </source>
</evidence>
<dbReference type="STRING" id="187304.B0E33_02270"/>
<dbReference type="Pfam" id="PF00149">
    <property type="entry name" value="Metallophos"/>
    <property type="match status" value="1"/>
</dbReference>
<dbReference type="EMBL" id="CXST01000002">
    <property type="protein sequence ID" value="CTQ45868.1"/>
    <property type="molecule type" value="Genomic_DNA"/>
</dbReference>
<sequence length="470" mass="51280">MFDRLAIAFATLAAASLPLTGAQAQSTEPVFYPGTNEGLFLIVTDFHFDPFSDPTLVPELDKSPVSGWTEIFKGAAESIKSYGNDATYSLMVSALDAAATQGMTYDYVLYTGDYLSHHFNDTYQKTAGDNPQGVTSFAIKTTQYVSQLLGDTFGDIPVYGVLGNEDSACGDYQLAPDSAFLEGVGEQWAKLSRQPGGFQAFKHDGFYKVTHPTVPDQDIIALSNVYWAKHYSDACNTNGGDPGKDVMTWLDEQLAETQQAGRKAQLLMHVPPGADARDTARHADKETCEASIHLFWQEHYLTDFLELMYKYAGTVDYTFSGHTHMDGFTVINDASGEPLIANQITASVSPVFGNNPAFAVFLYDKTSGAVKDSATFYLTNLEAAAAGAKPDWQLEYDYRSTYAVPDLSAASRASLAKTLQNDEPLRQRFSNLYAVQSATPEIDPVYWQAYGCALDATSPDAYKACLCSSN</sequence>
<dbReference type="OrthoDB" id="106957at2"/>
<evidence type="ECO:0000259" key="7">
    <source>
        <dbReference type="Pfam" id="PF00149"/>
    </source>
</evidence>
<gene>
    <name evidence="9" type="ORF">LAL4801_04323</name>
</gene>
<dbReference type="AlphaFoldDB" id="A0A0M6Y864"/>
<accession>A0A0M6Y864</accession>
<evidence type="ECO:0000259" key="8">
    <source>
        <dbReference type="Pfam" id="PF19272"/>
    </source>
</evidence>
<dbReference type="Pfam" id="PF19272">
    <property type="entry name" value="ASMase_C"/>
    <property type="match status" value="1"/>
</dbReference>
<protein>
    <submittedName>
        <fullName evidence="9">Uncharacterized protein</fullName>
    </submittedName>
</protein>
<evidence type="ECO:0000256" key="3">
    <source>
        <dbReference type="ARBA" id="ARBA00022525"/>
    </source>
</evidence>